<feature type="chain" id="PRO_5030976439" description="Fe2OG dioxygenase domain-containing protein" evidence="1">
    <location>
        <begin position="33"/>
        <end position="385"/>
    </location>
</feature>
<dbReference type="InterPro" id="IPR051961">
    <property type="entry name" value="Fungal_Metabolite_Diox"/>
</dbReference>
<dbReference type="Gene3D" id="2.60.120.620">
    <property type="entry name" value="q2cbj1_9rhob like domain"/>
    <property type="match status" value="1"/>
</dbReference>
<dbReference type="EMBL" id="HBGN01029432">
    <property type="protein sequence ID" value="CAD9345688.1"/>
    <property type="molecule type" value="Transcribed_RNA"/>
</dbReference>
<dbReference type="PANTHER" id="PTHR37563">
    <property type="entry name" value="PHYTANOYL-COA DIOXYGENASE FAMILY PROTEIN (AFU_ORTHOLOGUE AFUA_2G03330)"/>
    <property type="match status" value="1"/>
</dbReference>
<name>A0A7S1ZPS8_9STRA</name>
<gene>
    <name evidence="2" type="ORF">DBRI1063_LOCUS18986</name>
</gene>
<dbReference type="SUPFAM" id="SSF51197">
    <property type="entry name" value="Clavaminate synthase-like"/>
    <property type="match status" value="1"/>
</dbReference>
<feature type="signal peptide" evidence="1">
    <location>
        <begin position="1"/>
        <end position="32"/>
    </location>
</feature>
<evidence type="ECO:0000313" key="2">
    <source>
        <dbReference type="EMBL" id="CAD9345688.1"/>
    </source>
</evidence>
<evidence type="ECO:0008006" key="3">
    <source>
        <dbReference type="Google" id="ProtNLM"/>
    </source>
</evidence>
<reference evidence="2" key="1">
    <citation type="submission" date="2021-01" db="EMBL/GenBank/DDBJ databases">
        <authorList>
            <person name="Corre E."/>
            <person name="Pelletier E."/>
            <person name="Niang G."/>
            <person name="Scheremetjew M."/>
            <person name="Finn R."/>
            <person name="Kale V."/>
            <person name="Holt S."/>
            <person name="Cochrane G."/>
            <person name="Meng A."/>
            <person name="Brown T."/>
            <person name="Cohen L."/>
        </authorList>
    </citation>
    <scope>NUCLEOTIDE SEQUENCE</scope>
    <source>
        <strain evidence="2">Pop2</strain>
    </source>
</reference>
<dbReference type="AlphaFoldDB" id="A0A7S1ZPS8"/>
<organism evidence="2">
    <name type="scientific">Ditylum brightwellii</name>
    <dbReference type="NCBI Taxonomy" id="49249"/>
    <lineage>
        <taxon>Eukaryota</taxon>
        <taxon>Sar</taxon>
        <taxon>Stramenopiles</taxon>
        <taxon>Ochrophyta</taxon>
        <taxon>Bacillariophyta</taxon>
        <taxon>Mediophyceae</taxon>
        <taxon>Lithodesmiophycidae</taxon>
        <taxon>Lithodesmiales</taxon>
        <taxon>Lithodesmiaceae</taxon>
        <taxon>Ditylum</taxon>
    </lineage>
</organism>
<accession>A0A7S1ZPS8</accession>
<evidence type="ECO:0000256" key="1">
    <source>
        <dbReference type="SAM" id="SignalP"/>
    </source>
</evidence>
<dbReference type="PANTHER" id="PTHR37563:SF2">
    <property type="entry name" value="PHYTANOYL-COA DIOXYGENASE FAMILY PROTEIN (AFU_ORTHOLOGUE AFUA_2G03330)"/>
    <property type="match status" value="1"/>
</dbReference>
<proteinExistence type="predicted"/>
<keyword evidence="1" id="KW-0732">Signal</keyword>
<sequence>MAPMPMPPQSTGSAARLAVSPSLLALAACASAGYYVSCAYDCHDKRDIDNAELGRAHAALDRLDRKFHENDSRKELLQHHMTNLDISGVTRIRSVLTKEAAEQWDETVCRQIAKNDGTCIVPAGGAVGRVHCKLFQMPSPQRRKGLKSGEAGSTSAEEVDRLYRAVAEVPERISGRAVSVERSNSELPSDGSASGIRLNDIAREYFAQNGIDEKQYKLAQLQLLDAAPQSSNQIWHRDNVKPGLTALVALRDVVSNGPTEIILRSHQTDRSGSIMNVLMPESDDADDRNDSNVFSRQRIVLGSIQLGDAILYDARCLHRGRGYGNNTTPDKMAETGFDHHRPVLVIRWDANISPAPGTGLVGTTMATWEGKLLAFVSTALTWLGL</sequence>
<protein>
    <recommendedName>
        <fullName evidence="3">Fe2OG dioxygenase domain-containing protein</fullName>
    </recommendedName>
</protein>